<dbReference type="RefSeq" id="WP_092911333.1">
    <property type="nucleotide sequence ID" value="NZ_FOXB01000007.1"/>
</dbReference>
<dbReference type="Proteomes" id="UP000199227">
    <property type="component" value="Unassembled WGS sequence"/>
</dbReference>
<evidence type="ECO:0000313" key="2">
    <source>
        <dbReference type="EMBL" id="SFP12814.1"/>
    </source>
</evidence>
<organism evidence="2 3">
    <name type="scientific">Hydrogenimonas thermophila</name>
    <dbReference type="NCBI Taxonomy" id="223786"/>
    <lineage>
        <taxon>Bacteria</taxon>
        <taxon>Pseudomonadati</taxon>
        <taxon>Campylobacterota</taxon>
        <taxon>Epsilonproteobacteria</taxon>
        <taxon>Campylobacterales</taxon>
        <taxon>Hydrogenimonadaceae</taxon>
        <taxon>Hydrogenimonas</taxon>
    </lineage>
</organism>
<dbReference type="EMBL" id="FOXB01000007">
    <property type="protein sequence ID" value="SFP12814.1"/>
    <property type="molecule type" value="Genomic_DNA"/>
</dbReference>
<dbReference type="STRING" id="223786.SAMN05216234_10713"/>
<sequence length="96" mass="10923">MQPININQYQPAVPTISSSNKDEEKLREQTDAFEAIILKMMLDKALDTKDSLLPEDPGRKIYKSMQNDEISKQLSGSFGYSELLYGYLTEQKSMKG</sequence>
<dbReference type="AlphaFoldDB" id="A0A1I5MTC9"/>
<feature type="domain" description="Flagellar protein FlgJ N-terminal" evidence="1">
    <location>
        <begin position="41"/>
        <end position="85"/>
    </location>
</feature>
<proteinExistence type="predicted"/>
<dbReference type="InterPro" id="IPR019301">
    <property type="entry name" value="Flagellar_prot_FlgJ_N"/>
</dbReference>
<dbReference type="Pfam" id="PF10135">
    <property type="entry name" value="Rod-binding"/>
    <property type="match status" value="1"/>
</dbReference>
<keyword evidence="3" id="KW-1185">Reference proteome</keyword>
<evidence type="ECO:0000313" key="3">
    <source>
        <dbReference type="Proteomes" id="UP000199227"/>
    </source>
</evidence>
<evidence type="ECO:0000259" key="1">
    <source>
        <dbReference type="Pfam" id="PF10135"/>
    </source>
</evidence>
<dbReference type="OrthoDB" id="5324665at2"/>
<gene>
    <name evidence="2" type="ORF">SAMN05216234_10713</name>
</gene>
<accession>A0A1I5MTC9</accession>
<name>A0A1I5MTC9_9BACT</name>
<protein>
    <submittedName>
        <fullName evidence="2">Rod binding protein</fullName>
    </submittedName>
</protein>
<reference evidence="2 3" key="1">
    <citation type="submission" date="2016-10" db="EMBL/GenBank/DDBJ databases">
        <authorList>
            <person name="de Groot N.N."/>
        </authorList>
    </citation>
    <scope>NUCLEOTIDE SEQUENCE [LARGE SCALE GENOMIC DNA]</scope>
    <source>
        <strain evidence="2 3">EP1-55-1</strain>
    </source>
</reference>